<dbReference type="InterPro" id="IPR001789">
    <property type="entry name" value="Sig_transdc_resp-reg_receiver"/>
</dbReference>
<dbReference type="GO" id="GO:0005829">
    <property type="term" value="C:cytosol"/>
    <property type="evidence" value="ECO:0007669"/>
    <property type="project" value="TreeGrafter"/>
</dbReference>
<dbReference type="InterPro" id="IPR016032">
    <property type="entry name" value="Sig_transdc_resp-reg_C-effctor"/>
</dbReference>
<dbReference type="PROSITE" id="PS51755">
    <property type="entry name" value="OMPR_PHOB"/>
    <property type="match status" value="1"/>
</dbReference>
<accession>A0A644XTP1</accession>
<dbReference type="Gene3D" id="1.10.10.10">
    <property type="entry name" value="Winged helix-like DNA-binding domain superfamily/Winged helix DNA-binding domain"/>
    <property type="match status" value="1"/>
</dbReference>
<gene>
    <name evidence="4" type="primary">graR_11</name>
    <name evidence="4" type="ORF">SDC9_66012</name>
</gene>
<dbReference type="PANTHER" id="PTHR48111">
    <property type="entry name" value="REGULATOR OF RPOS"/>
    <property type="match status" value="1"/>
</dbReference>
<dbReference type="InterPro" id="IPR001867">
    <property type="entry name" value="OmpR/PhoB-type_DNA-bd"/>
</dbReference>
<dbReference type="CDD" id="cd18159">
    <property type="entry name" value="REC_OmpR_NsrR-like"/>
    <property type="match status" value="1"/>
</dbReference>
<sequence length="248" mass="27207">MVILPPQAHGYDGEGEGGEERNLNGCHILIVEDDPVIAGAMEAHLQSWGYRVTRVGNFQNVMEEFAAAAPQLVLLDVSLPFFNGYHWCTEIRRVSQVPILFISSAGDDMNQIMAMNMGGDDFLAKPFDLNVLSAKVQALLRRAYDFSGPAQLLPCGGAVLNVSDGTLTAGAEKLELTRNELKILQMLLENRGRIVSRESLMTRLWESDAFVDENTLTVNVTRLRKKLAAAGLESLIRTKKGAGYLVEG</sequence>
<feature type="domain" description="Response regulatory" evidence="2">
    <location>
        <begin position="27"/>
        <end position="140"/>
    </location>
</feature>
<dbReference type="GO" id="GO:0000976">
    <property type="term" value="F:transcription cis-regulatory region binding"/>
    <property type="evidence" value="ECO:0007669"/>
    <property type="project" value="TreeGrafter"/>
</dbReference>
<evidence type="ECO:0000259" key="3">
    <source>
        <dbReference type="PROSITE" id="PS51755"/>
    </source>
</evidence>
<dbReference type="PANTHER" id="PTHR48111:SF43">
    <property type="entry name" value="STAGE 0 SPORULATION PROTEIN A HOMOLOG"/>
    <property type="match status" value="1"/>
</dbReference>
<evidence type="ECO:0000256" key="1">
    <source>
        <dbReference type="ARBA" id="ARBA00023125"/>
    </source>
</evidence>
<organism evidence="4">
    <name type="scientific">bioreactor metagenome</name>
    <dbReference type="NCBI Taxonomy" id="1076179"/>
    <lineage>
        <taxon>unclassified sequences</taxon>
        <taxon>metagenomes</taxon>
        <taxon>ecological metagenomes</taxon>
    </lineage>
</organism>
<reference evidence="4" key="1">
    <citation type="submission" date="2019-08" db="EMBL/GenBank/DDBJ databases">
        <authorList>
            <person name="Kucharzyk K."/>
            <person name="Murdoch R.W."/>
            <person name="Higgins S."/>
            <person name="Loffler F."/>
        </authorList>
    </citation>
    <scope>NUCLEOTIDE SEQUENCE</scope>
</reference>
<dbReference type="InterPro" id="IPR036388">
    <property type="entry name" value="WH-like_DNA-bd_sf"/>
</dbReference>
<dbReference type="CDD" id="cd00383">
    <property type="entry name" value="trans_reg_C"/>
    <property type="match status" value="1"/>
</dbReference>
<dbReference type="EMBL" id="VSSQ01003204">
    <property type="protein sequence ID" value="MPM19586.1"/>
    <property type="molecule type" value="Genomic_DNA"/>
</dbReference>
<dbReference type="Pfam" id="PF00072">
    <property type="entry name" value="Response_reg"/>
    <property type="match status" value="1"/>
</dbReference>
<dbReference type="Pfam" id="PF00486">
    <property type="entry name" value="Trans_reg_C"/>
    <property type="match status" value="1"/>
</dbReference>
<dbReference type="GO" id="GO:0000156">
    <property type="term" value="F:phosphorelay response regulator activity"/>
    <property type="evidence" value="ECO:0007669"/>
    <property type="project" value="TreeGrafter"/>
</dbReference>
<dbReference type="SUPFAM" id="SSF46894">
    <property type="entry name" value="C-terminal effector domain of the bipartite response regulators"/>
    <property type="match status" value="1"/>
</dbReference>
<dbReference type="InterPro" id="IPR011006">
    <property type="entry name" value="CheY-like_superfamily"/>
</dbReference>
<evidence type="ECO:0000259" key="2">
    <source>
        <dbReference type="PROSITE" id="PS50110"/>
    </source>
</evidence>
<dbReference type="SMART" id="SM00862">
    <property type="entry name" value="Trans_reg_C"/>
    <property type="match status" value="1"/>
</dbReference>
<feature type="domain" description="OmpR/PhoB-type" evidence="3">
    <location>
        <begin position="150"/>
        <end position="248"/>
    </location>
</feature>
<comment type="caution">
    <text evidence="4">The sequence shown here is derived from an EMBL/GenBank/DDBJ whole genome shotgun (WGS) entry which is preliminary data.</text>
</comment>
<evidence type="ECO:0000313" key="4">
    <source>
        <dbReference type="EMBL" id="MPM19586.1"/>
    </source>
</evidence>
<dbReference type="PROSITE" id="PS50110">
    <property type="entry name" value="RESPONSE_REGULATORY"/>
    <property type="match status" value="1"/>
</dbReference>
<dbReference type="SMART" id="SM00448">
    <property type="entry name" value="REC"/>
    <property type="match status" value="1"/>
</dbReference>
<dbReference type="InterPro" id="IPR039420">
    <property type="entry name" value="WalR-like"/>
</dbReference>
<dbReference type="Gene3D" id="3.40.50.2300">
    <property type="match status" value="1"/>
</dbReference>
<keyword evidence="1" id="KW-0238">DNA-binding</keyword>
<dbReference type="GO" id="GO:0006355">
    <property type="term" value="P:regulation of DNA-templated transcription"/>
    <property type="evidence" value="ECO:0007669"/>
    <property type="project" value="InterPro"/>
</dbReference>
<name>A0A644XTP1_9ZZZZ</name>
<dbReference type="SUPFAM" id="SSF52172">
    <property type="entry name" value="CheY-like"/>
    <property type="match status" value="1"/>
</dbReference>
<protein>
    <submittedName>
        <fullName evidence="4">Response regulator protein GraR</fullName>
    </submittedName>
</protein>
<dbReference type="AlphaFoldDB" id="A0A644XTP1"/>
<proteinExistence type="predicted"/>
<dbReference type="GO" id="GO:0032993">
    <property type="term" value="C:protein-DNA complex"/>
    <property type="evidence" value="ECO:0007669"/>
    <property type="project" value="TreeGrafter"/>
</dbReference>